<evidence type="ECO:0000259" key="1">
    <source>
        <dbReference type="Pfam" id="PF03819"/>
    </source>
</evidence>
<comment type="caution">
    <text evidence="2">The sequence shown here is derived from an EMBL/GenBank/DDBJ whole genome shotgun (WGS) entry which is preliminary data.</text>
</comment>
<dbReference type="SUPFAM" id="SSF101386">
    <property type="entry name" value="all-alpha NTP pyrophosphatases"/>
    <property type="match status" value="1"/>
</dbReference>
<name>A0A2U3CZ11_SULT2</name>
<reference evidence="2 3" key="1">
    <citation type="submission" date="2016-11" db="EMBL/GenBank/DDBJ databases">
        <title>Comparative genomics of Acidibacillus ferroxidans species.</title>
        <authorList>
            <person name="Oliveira G."/>
            <person name="Nunes G."/>
            <person name="Oliveira R."/>
            <person name="Araujo F."/>
            <person name="Salim A."/>
            <person name="Scholte L."/>
            <person name="Morais D."/>
            <person name="Nancucheo I."/>
            <person name="Johnson D.B."/>
            <person name="Grail B."/>
            <person name="Bittencourt J."/>
            <person name="Valadares R."/>
        </authorList>
    </citation>
    <scope>NUCLEOTIDE SEQUENCE [LARGE SCALE GENOMIC DNA]</scope>
    <source>
        <strain evidence="2 3">Y002</strain>
    </source>
</reference>
<dbReference type="EMBL" id="MPDK01000055">
    <property type="protein sequence ID" value="PWI54263.1"/>
    <property type="molecule type" value="Genomic_DNA"/>
</dbReference>
<dbReference type="Pfam" id="PF03819">
    <property type="entry name" value="MazG"/>
    <property type="match status" value="1"/>
</dbReference>
<evidence type="ECO:0000313" key="3">
    <source>
        <dbReference type="Proteomes" id="UP000245380"/>
    </source>
</evidence>
<dbReference type="AlphaFoldDB" id="A0A2U3CZ11"/>
<dbReference type="Gene3D" id="1.10.287.1080">
    <property type="entry name" value="MazG-like"/>
    <property type="match status" value="1"/>
</dbReference>
<organism evidence="2 3">
    <name type="scientific">Sulfoacidibacillus thermotolerans</name>
    <name type="common">Acidibacillus sulfuroxidans</name>
    <dbReference type="NCBI Taxonomy" id="1765684"/>
    <lineage>
        <taxon>Bacteria</taxon>
        <taxon>Bacillati</taxon>
        <taxon>Bacillota</taxon>
        <taxon>Bacilli</taxon>
        <taxon>Bacillales</taxon>
        <taxon>Alicyclobacillaceae</taxon>
        <taxon>Sulfoacidibacillus</taxon>
    </lineage>
</organism>
<protein>
    <recommendedName>
        <fullName evidence="1">NTP pyrophosphohydrolase MazG-like domain-containing protein</fullName>
    </recommendedName>
</protein>
<gene>
    <name evidence="2" type="ORF">BM613_13845</name>
</gene>
<sequence length="73" mass="8192">MPFPVAIALVHSEVSEALAADRNENGDVAEELADVILRVLDSARTYQLDVPAALVRKMAKNKLRAYRHGWKKY</sequence>
<dbReference type="InterPro" id="IPR004518">
    <property type="entry name" value="MazG-like_dom"/>
</dbReference>
<proteinExistence type="predicted"/>
<accession>A0A2U3CZ11</accession>
<dbReference type="OrthoDB" id="9154322at2"/>
<feature type="domain" description="NTP pyrophosphohydrolase MazG-like" evidence="1">
    <location>
        <begin position="12"/>
        <end position="64"/>
    </location>
</feature>
<evidence type="ECO:0000313" key="2">
    <source>
        <dbReference type="EMBL" id="PWI54263.1"/>
    </source>
</evidence>
<keyword evidence="3" id="KW-1185">Reference proteome</keyword>
<dbReference type="Proteomes" id="UP000245380">
    <property type="component" value="Unassembled WGS sequence"/>
</dbReference>